<dbReference type="GO" id="GO:0004843">
    <property type="term" value="F:cysteine-type deubiquitinase activity"/>
    <property type="evidence" value="ECO:0007669"/>
    <property type="project" value="UniProtKB-UniRule"/>
</dbReference>
<evidence type="ECO:0000256" key="6">
    <source>
        <dbReference type="ARBA" id="ARBA00022807"/>
    </source>
</evidence>
<name>A0AAW1HDZ3_SAPOF</name>
<proteinExistence type="inferred from homology"/>
<dbReference type="InterPro" id="IPR028889">
    <property type="entry name" value="USP"/>
</dbReference>
<keyword evidence="4 7" id="KW-0833">Ubl conjugation pathway</keyword>
<evidence type="ECO:0000256" key="2">
    <source>
        <dbReference type="ARBA" id="ARBA00009085"/>
    </source>
</evidence>
<dbReference type="InterPro" id="IPR001394">
    <property type="entry name" value="Peptidase_C19_UCH"/>
</dbReference>
<dbReference type="Gene3D" id="3.90.70.10">
    <property type="entry name" value="Cysteine proteinases"/>
    <property type="match status" value="1"/>
</dbReference>
<gene>
    <name evidence="9" type="ORF">RND81_12G222100</name>
</gene>
<evidence type="ECO:0000313" key="10">
    <source>
        <dbReference type="Proteomes" id="UP001443914"/>
    </source>
</evidence>
<dbReference type="GO" id="GO:0016579">
    <property type="term" value="P:protein deubiquitination"/>
    <property type="evidence" value="ECO:0007669"/>
    <property type="project" value="InterPro"/>
</dbReference>
<keyword evidence="6 7" id="KW-0788">Thiol protease</keyword>
<comment type="catalytic activity">
    <reaction evidence="1 7">
        <text>Thiol-dependent hydrolysis of ester, thioester, amide, peptide and isopeptide bonds formed by the C-terminal Gly of ubiquitin (a 76-residue protein attached to proteins as an intracellular targeting signal).</text>
        <dbReference type="EC" id="3.4.19.12"/>
    </reaction>
</comment>
<dbReference type="InterPro" id="IPR038765">
    <property type="entry name" value="Papain-like_cys_pep_sf"/>
</dbReference>
<dbReference type="FunFam" id="3.90.70.10:FF:000118">
    <property type="entry name" value="Ubiquitin carboxyl-terminal hydrolase 25"/>
    <property type="match status" value="1"/>
</dbReference>
<dbReference type="Pfam" id="PF00443">
    <property type="entry name" value="UCH"/>
    <property type="match status" value="1"/>
</dbReference>
<dbReference type="EC" id="3.4.19.12" evidence="7"/>
<dbReference type="CDD" id="cd02661">
    <property type="entry name" value="Peptidase_C19E"/>
    <property type="match status" value="1"/>
</dbReference>
<dbReference type="PROSITE" id="PS00972">
    <property type="entry name" value="USP_1"/>
    <property type="match status" value="1"/>
</dbReference>
<keyword evidence="5 7" id="KW-0378">Hydrolase</keyword>
<feature type="domain" description="USP" evidence="8">
    <location>
        <begin position="36"/>
        <end position="355"/>
    </location>
</feature>
<comment type="caution">
    <text evidence="9">The sequence shown here is derived from an EMBL/GenBank/DDBJ whole genome shotgun (WGS) entry which is preliminary data.</text>
</comment>
<dbReference type="EMBL" id="JBDFQZ010000012">
    <property type="protein sequence ID" value="KAK9674266.1"/>
    <property type="molecule type" value="Genomic_DNA"/>
</dbReference>
<sequence>MGGFLLMESEAGGGRGERIQLNWMTNLLKRKNGGPLGLKNLGNSCYLNSVLQCLTFTPPLANFCLSNQHSSFCASADPGRKRDCPFCLLEKRIVRSLSIDLTLDAPAKILNCLRIYSENFKSGRQEDAHEFLRYVIDACHDTCVRLRKLQQQHAKKSSNGIGGDSFSSNTIVKDIFGGALQSQVKCLSCGNESNKVDEIMDICLEISGCSSLKDAMKKFFQAEILDGNNKYKCERCKKLVTAKKQMSVLQAPNVLVVQLKRFEGIFGGKIDRVIAFEEILVLSSFMCKASQDPHAEYSLFATIVHSGYSPESGHYYAYIKDAVGRWYCCNDAYVTLSTLQEVLMEKAYILFFTRTSQRPVSADTATVSNGVKSHAITAVSNGAKSHTISTVSNGVKSHASNGNIMCKSPKDAAPLKPVNINSSNAPFFSKVVPVASKVKDVSTVLQDKFNGYANSCSKSDSPSYDGTADLQKDPVVCNGKNFHAVSKQLNGNGICSSAHDKENHINGKQKAAGSTKDLVNGNGHIQKGYVGFQREDQHKDTGVKVKKIVGKMPMNGAISDGSRNGQVGISGTKRKFEDKDQCILLAKDTESRTRVERFKEDLREEALSVLQSCGWTDQLCKYMRSRKRSCIDSCTSTETIEQKKALIADAKTQFISLIPGSLKETMIGRIKSFSRGK</sequence>
<evidence type="ECO:0000259" key="8">
    <source>
        <dbReference type="PROSITE" id="PS50235"/>
    </source>
</evidence>
<comment type="function">
    <text evidence="7">Recognizes and hydrolyzes the peptide bond at the C-terminal Gly of ubiquitin. Involved in the processing of poly-ubiquitin precursors as well as that of ubiquitinated proteins.</text>
</comment>
<reference evidence="9" key="1">
    <citation type="submission" date="2024-03" db="EMBL/GenBank/DDBJ databases">
        <title>WGS assembly of Saponaria officinalis var. Norfolk2.</title>
        <authorList>
            <person name="Jenkins J."/>
            <person name="Shu S."/>
            <person name="Grimwood J."/>
            <person name="Barry K."/>
            <person name="Goodstein D."/>
            <person name="Schmutz J."/>
            <person name="Leebens-Mack J."/>
            <person name="Osbourn A."/>
        </authorList>
    </citation>
    <scope>NUCLEOTIDE SEQUENCE [LARGE SCALE GENOMIC DNA]</scope>
    <source>
        <strain evidence="9">JIC</strain>
    </source>
</reference>
<dbReference type="PROSITE" id="PS00973">
    <property type="entry name" value="USP_2"/>
    <property type="match status" value="1"/>
</dbReference>
<evidence type="ECO:0000256" key="4">
    <source>
        <dbReference type="ARBA" id="ARBA00022786"/>
    </source>
</evidence>
<evidence type="ECO:0000256" key="7">
    <source>
        <dbReference type="RuleBase" id="RU366025"/>
    </source>
</evidence>
<evidence type="ECO:0000256" key="3">
    <source>
        <dbReference type="ARBA" id="ARBA00022670"/>
    </source>
</evidence>
<comment type="similarity">
    <text evidence="2 7">Belongs to the peptidase C19 family.</text>
</comment>
<accession>A0AAW1HDZ3</accession>
<dbReference type="PROSITE" id="PS50235">
    <property type="entry name" value="USP_3"/>
    <property type="match status" value="1"/>
</dbReference>
<dbReference type="GO" id="GO:0005634">
    <property type="term" value="C:nucleus"/>
    <property type="evidence" value="ECO:0007669"/>
    <property type="project" value="TreeGrafter"/>
</dbReference>
<keyword evidence="10" id="KW-1185">Reference proteome</keyword>
<dbReference type="Proteomes" id="UP001443914">
    <property type="component" value="Unassembled WGS sequence"/>
</dbReference>
<evidence type="ECO:0000256" key="5">
    <source>
        <dbReference type="ARBA" id="ARBA00022801"/>
    </source>
</evidence>
<dbReference type="InterPro" id="IPR018200">
    <property type="entry name" value="USP_CS"/>
</dbReference>
<dbReference type="InterPro" id="IPR050164">
    <property type="entry name" value="Peptidase_C19"/>
</dbReference>
<dbReference type="GO" id="GO:0005829">
    <property type="term" value="C:cytosol"/>
    <property type="evidence" value="ECO:0007669"/>
    <property type="project" value="TreeGrafter"/>
</dbReference>
<dbReference type="AlphaFoldDB" id="A0AAW1HDZ3"/>
<evidence type="ECO:0000256" key="1">
    <source>
        <dbReference type="ARBA" id="ARBA00000707"/>
    </source>
</evidence>
<dbReference type="PANTHER" id="PTHR24006:SF758">
    <property type="entry name" value="UBIQUITIN CARBOXYL-TERMINAL HYDROLASE 36"/>
    <property type="match status" value="1"/>
</dbReference>
<keyword evidence="3 7" id="KW-0645">Protease</keyword>
<dbReference type="GO" id="GO:0006508">
    <property type="term" value="P:proteolysis"/>
    <property type="evidence" value="ECO:0007669"/>
    <property type="project" value="UniProtKB-KW"/>
</dbReference>
<organism evidence="9 10">
    <name type="scientific">Saponaria officinalis</name>
    <name type="common">Common soapwort</name>
    <name type="synonym">Lychnis saponaria</name>
    <dbReference type="NCBI Taxonomy" id="3572"/>
    <lineage>
        <taxon>Eukaryota</taxon>
        <taxon>Viridiplantae</taxon>
        <taxon>Streptophyta</taxon>
        <taxon>Embryophyta</taxon>
        <taxon>Tracheophyta</taxon>
        <taxon>Spermatophyta</taxon>
        <taxon>Magnoliopsida</taxon>
        <taxon>eudicotyledons</taxon>
        <taxon>Gunneridae</taxon>
        <taxon>Pentapetalae</taxon>
        <taxon>Caryophyllales</taxon>
        <taxon>Caryophyllaceae</taxon>
        <taxon>Caryophylleae</taxon>
        <taxon>Saponaria</taxon>
    </lineage>
</organism>
<dbReference type="PANTHER" id="PTHR24006">
    <property type="entry name" value="UBIQUITIN CARBOXYL-TERMINAL HYDROLASE"/>
    <property type="match status" value="1"/>
</dbReference>
<protein>
    <recommendedName>
        <fullName evidence="7">Ubiquitin carboxyl-terminal hydrolase</fullName>
        <ecNumber evidence="7">3.4.19.12</ecNumber>
    </recommendedName>
</protein>
<dbReference type="SUPFAM" id="SSF54001">
    <property type="entry name" value="Cysteine proteinases"/>
    <property type="match status" value="1"/>
</dbReference>
<evidence type="ECO:0000313" key="9">
    <source>
        <dbReference type="EMBL" id="KAK9674266.1"/>
    </source>
</evidence>